<feature type="repeat" description="TPR" evidence="3">
    <location>
        <begin position="717"/>
        <end position="750"/>
    </location>
</feature>
<reference evidence="6 7" key="2">
    <citation type="submission" date="2018-06" db="EMBL/GenBank/DDBJ databases">
        <title>Metagenomic assembly of (sub)arctic Cyanobacteria and their associated microbiome from non-axenic cultures.</title>
        <authorList>
            <person name="Baurain D."/>
        </authorList>
    </citation>
    <scope>NUCLEOTIDE SEQUENCE [LARGE SCALE GENOMIC DNA]</scope>
    <source>
        <strain evidence="6">ULC066bin1</strain>
    </source>
</reference>
<dbReference type="PANTHER" id="PTHR44858:SF1">
    <property type="entry name" value="UDP-N-ACETYLGLUCOSAMINE--PEPTIDE N-ACETYLGLUCOSAMINYLTRANSFERASE SPINDLY-RELATED"/>
    <property type="match status" value="1"/>
</dbReference>
<dbReference type="InterPro" id="IPR019734">
    <property type="entry name" value="TPR_rpt"/>
</dbReference>
<feature type="transmembrane region" description="Helical" evidence="5">
    <location>
        <begin position="322"/>
        <end position="341"/>
    </location>
</feature>
<dbReference type="InterPro" id="IPR011990">
    <property type="entry name" value="TPR-like_helical_dom_sf"/>
</dbReference>
<feature type="transmembrane region" description="Helical" evidence="5">
    <location>
        <begin position="451"/>
        <end position="470"/>
    </location>
</feature>
<name>A0A2W4WGS6_9CYAN</name>
<protein>
    <submittedName>
        <fullName evidence="6">Uncharacterized protein</fullName>
    </submittedName>
</protein>
<dbReference type="Proteomes" id="UP000249467">
    <property type="component" value="Unassembled WGS sequence"/>
</dbReference>
<evidence type="ECO:0000256" key="2">
    <source>
        <dbReference type="ARBA" id="ARBA00022803"/>
    </source>
</evidence>
<evidence type="ECO:0000313" key="6">
    <source>
        <dbReference type="EMBL" id="PZO43760.1"/>
    </source>
</evidence>
<proteinExistence type="predicted"/>
<dbReference type="PANTHER" id="PTHR44858">
    <property type="entry name" value="TETRATRICOPEPTIDE REPEAT PROTEIN 6"/>
    <property type="match status" value="1"/>
</dbReference>
<dbReference type="InterPro" id="IPR050498">
    <property type="entry name" value="Ycf3"/>
</dbReference>
<dbReference type="AlphaFoldDB" id="A0A2W4WGS6"/>
<feature type="repeat" description="TPR" evidence="3">
    <location>
        <begin position="683"/>
        <end position="716"/>
    </location>
</feature>
<keyword evidence="5" id="KW-0472">Membrane</keyword>
<feature type="region of interest" description="Disordered" evidence="4">
    <location>
        <begin position="771"/>
        <end position="794"/>
    </location>
</feature>
<evidence type="ECO:0000256" key="1">
    <source>
        <dbReference type="ARBA" id="ARBA00022737"/>
    </source>
</evidence>
<organism evidence="6 7">
    <name type="scientific">Pseudanabaena frigida</name>
    <dbReference type="NCBI Taxonomy" id="945775"/>
    <lineage>
        <taxon>Bacteria</taxon>
        <taxon>Bacillati</taxon>
        <taxon>Cyanobacteriota</taxon>
        <taxon>Cyanophyceae</taxon>
        <taxon>Pseudanabaenales</taxon>
        <taxon>Pseudanabaenaceae</taxon>
        <taxon>Pseudanabaena</taxon>
    </lineage>
</organism>
<evidence type="ECO:0000256" key="5">
    <source>
        <dbReference type="SAM" id="Phobius"/>
    </source>
</evidence>
<feature type="transmembrane region" description="Helical" evidence="5">
    <location>
        <begin position="279"/>
        <end position="310"/>
    </location>
</feature>
<dbReference type="Pfam" id="PF13432">
    <property type="entry name" value="TPR_16"/>
    <property type="match status" value="2"/>
</dbReference>
<evidence type="ECO:0000256" key="3">
    <source>
        <dbReference type="PROSITE-ProRule" id="PRU00339"/>
    </source>
</evidence>
<dbReference type="PROSITE" id="PS50005">
    <property type="entry name" value="TPR"/>
    <property type="match status" value="3"/>
</dbReference>
<keyword evidence="5" id="KW-0812">Transmembrane</keyword>
<feature type="transmembrane region" description="Helical" evidence="5">
    <location>
        <begin position="388"/>
        <end position="406"/>
    </location>
</feature>
<comment type="caution">
    <text evidence="6">The sequence shown here is derived from an EMBL/GenBank/DDBJ whole genome shotgun (WGS) entry which is preliminary data.</text>
</comment>
<feature type="transmembrane region" description="Helical" evidence="5">
    <location>
        <begin position="427"/>
        <end position="445"/>
    </location>
</feature>
<feature type="transmembrane region" description="Helical" evidence="5">
    <location>
        <begin position="532"/>
        <end position="554"/>
    </location>
</feature>
<feature type="repeat" description="TPR" evidence="3">
    <location>
        <begin position="600"/>
        <end position="633"/>
    </location>
</feature>
<keyword evidence="2 3" id="KW-0802">TPR repeat</keyword>
<sequence length="794" mass="89143">MNSWIYAILAALFIAALPFFLLCRNFINLKFRAFRRVAPAIAEPPEYVRDTLQAAIAELEAIEFKFLDYYQIERPNVTEEVSDWGVLLYHEVQKVYAGVAISQHSGKLIPPINVGLSSFFADGGYFSSLNLKPTRFYSLPRPEIAFVQNLGFITIGELWQAHQAKLQEFCLSRQPLDLSPEEYVETTARNSAIDMKRLIGNGEIVWVEPDRIYRPSLLVAMRWALITTPLAWSGFWSGILSKPIGIEQVVANHLELEIAKFQEQLEKPPQKISPKLQRWLLLGTLAIFVAVYATRFPLQGLFIFVGVLLLHEGGHVLAMKLFGYRDVTMLFIPFLGALATAKKEDASLTEKVLISLAGPLPGLILGIGLAIAFNNVEVMPQGNAANQSWLIPLAWTLIGLNLFNLLPIYPLDGGQVADLLLFSHNPYLGVLFKSIGVGILILIGWQQPLFLLFAFLIALSIPHSFQVAKLQRQLQKNLRQNPPSDRHDLIRRIFESLQQPPYNKFIFTQKATIAKSILDIQKEKSASWRTRSILSAIYIISLVGGAIGGLYAIVPNPKVWASMVQSLRYIGKDPRVAMQDRMQEKIQEASRQLQANPQDVKAYLDRGRAYIYLQKFPQALADADQAIKLAPKSADGYSLRAQVRRVQNDIAGSEADSKMAQTISNQNLVTLATDKLTAKPKDVGLYLMRASAYGQLGDSAKALADFDKALKLEPQNPQIFLARGQFYLEIKKYQQAIDDANQVLRFDPKFSSAYFLRSEAYRQLGDTSKANADAKNARDLESLEENRDRELDNL</sequence>
<keyword evidence="1" id="KW-0677">Repeat</keyword>
<keyword evidence="5" id="KW-1133">Transmembrane helix</keyword>
<dbReference type="SUPFAM" id="SSF48452">
    <property type="entry name" value="TPR-like"/>
    <property type="match status" value="2"/>
</dbReference>
<feature type="transmembrane region" description="Helical" evidence="5">
    <location>
        <begin position="6"/>
        <end position="27"/>
    </location>
</feature>
<feature type="transmembrane region" description="Helical" evidence="5">
    <location>
        <begin position="353"/>
        <end position="376"/>
    </location>
</feature>
<evidence type="ECO:0000256" key="4">
    <source>
        <dbReference type="SAM" id="MobiDB-lite"/>
    </source>
</evidence>
<reference evidence="6 7" key="1">
    <citation type="submission" date="2018-04" db="EMBL/GenBank/DDBJ databases">
        <authorList>
            <person name="Go L.Y."/>
            <person name="Mitchell J.A."/>
        </authorList>
    </citation>
    <scope>NUCLEOTIDE SEQUENCE [LARGE SCALE GENOMIC DNA]</scope>
    <source>
        <strain evidence="6">ULC066bin1</strain>
    </source>
</reference>
<dbReference type="Gene3D" id="1.25.40.10">
    <property type="entry name" value="Tetratricopeptide repeat domain"/>
    <property type="match status" value="2"/>
</dbReference>
<dbReference type="EMBL" id="QBML01000004">
    <property type="protein sequence ID" value="PZO43760.1"/>
    <property type="molecule type" value="Genomic_DNA"/>
</dbReference>
<dbReference type="CDD" id="cd06160">
    <property type="entry name" value="S2P-M50_like_2"/>
    <property type="match status" value="1"/>
</dbReference>
<evidence type="ECO:0000313" key="7">
    <source>
        <dbReference type="Proteomes" id="UP000249467"/>
    </source>
</evidence>
<accession>A0A2W4WGS6</accession>
<dbReference type="SMART" id="SM00028">
    <property type="entry name" value="TPR"/>
    <property type="match status" value="5"/>
</dbReference>
<feature type="compositionally biased region" description="Basic and acidic residues" evidence="4">
    <location>
        <begin position="775"/>
        <end position="794"/>
    </location>
</feature>
<gene>
    <name evidence="6" type="ORF">DCF19_03780</name>
</gene>